<accession>A0ABW0K1V5</accession>
<keyword evidence="2" id="KW-1185">Reference proteome</keyword>
<comment type="caution">
    <text evidence="1">The sequence shown here is derived from an EMBL/GenBank/DDBJ whole genome shotgun (WGS) entry which is preliminary data.</text>
</comment>
<sequence>MCVPQQYVGQQVIVEISGNNIRKGKLIDRGLDILVLANEQKFYYIPLVHVQNVKVNTEPTMETDDSLAETEQPSIDYQADSLSFRKILNQAKGRFVEIYVTGNKTIHGYLTSIMNDYFVFYSPVYKAMFISMNHLKWLIPYPANVTPYTLDNQSLPLSLINVTLSRTFEEQCKKLEGKLVVFDLGDNTNKIGLLNKADRNFVELINADGNKVFWNLQHLKTVCTPTA</sequence>
<evidence type="ECO:0000313" key="2">
    <source>
        <dbReference type="Proteomes" id="UP001596044"/>
    </source>
</evidence>
<organism evidence="1 2">
    <name type="scientific">Paenibacillus aestuarii</name>
    <dbReference type="NCBI Taxonomy" id="516965"/>
    <lineage>
        <taxon>Bacteria</taxon>
        <taxon>Bacillati</taxon>
        <taxon>Bacillota</taxon>
        <taxon>Bacilli</taxon>
        <taxon>Bacillales</taxon>
        <taxon>Paenibacillaceae</taxon>
        <taxon>Paenibacillus</taxon>
    </lineage>
</organism>
<protein>
    <submittedName>
        <fullName evidence="1">DUF2642 domain-containing protein</fullName>
    </submittedName>
</protein>
<proteinExistence type="predicted"/>
<dbReference type="EMBL" id="JBHSMJ010000007">
    <property type="protein sequence ID" value="MFC5447394.1"/>
    <property type="molecule type" value="Genomic_DNA"/>
</dbReference>
<evidence type="ECO:0000313" key="1">
    <source>
        <dbReference type="EMBL" id="MFC5447394.1"/>
    </source>
</evidence>
<dbReference type="RefSeq" id="WP_270884187.1">
    <property type="nucleotide sequence ID" value="NZ_JAQFVF010000065.1"/>
</dbReference>
<reference evidence="2" key="1">
    <citation type="journal article" date="2019" name="Int. J. Syst. Evol. Microbiol.">
        <title>The Global Catalogue of Microorganisms (GCM) 10K type strain sequencing project: providing services to taxonomists for standard genome sequencing and annotation.</title>
        <authorList>
            <consortium name="The Broad Institute Genomics Platform"/>
            <consortium name="The Broad Institute Genome Sequencing Center for Infectious Disease"/>
            <person name="Wu L."/>
            <person name="Ma J."/>
        </authorList>
    </citation>
    <scope>NUCLEOTIDE SEQUENCE [LARGE SCALE GENOMIC DNA]</scope>
    <source>
        <strain evidence="2">KACC 11904</strain>
    </source>
</reference>
<dbReference type="Proteomes" id="UP001596044">
    <property type="component" value="Unassembled WGS sequence"/>
</dbReference>
<gene>
    <name evidence="1" type="ORF">ACFPOG_03940</name>
</gene>
<name>A0ABW0K1V5_9BACL</name>